<dbReference type="AlphaFoldDB" id="A0ABD3CS97"/>
<evidence type="ECO:0000256" key="1">
    <source>
        <dbReference type="ARBA" id="ARBA00022723"/>
    </source>
</evidence>
<evidence type="ECO:0000256" key="4">
    <source>
        <dbReference type="PROSITE-ProRule" id="PRU00175"/>
    </source>
</evidence>
<dbReference type="Proteomes" id="UP001632038">
    <property type="component" value="Unassembled WGS sequence"/>
</dbReference>
<feature type="domain" description="RING-type" evidence="5">
    <location>
        <begin position="207"/>
        <end position="251"/>
    </location>
</feature>
<comment type="caution">
    <text evidence="6">The sequence shown here is derived from an EMBL/GenBank/DDBJ whole genome shotgun (WGS) entry which is preliminary data.</text>
</comment>
<dbReference type="PROSITE" id="PS50089">
    <property type="entry name" value="ZF_RING_2"/>
    <property type="match status" value="1"/>
</dbReference>
<dbReference type="PANTHER" id="PTHR45798">
    <property type="entry name" value="RING-H2 FINGER PROTEIN ATL61-RELATED-RELATED"/>
    <property type="match status" value="1"/>
</dbReference>
<keyword evidence="3" id="KW-0862">Zinc</keyword>
<organism evidence="6 7">
    <name type="scientific">Castilleja foliolosa</name>
    <dbReference type="NCBI Taxonomy" id="1961234"/>
    <lineage>
        <taxon>Eukaryota</taxon>
        <taxon>Viridiplantae</taxon>
        <taxon>Streptophyta</taxon>
        <taxon>Embryophyta</taxon>
        <taxon>Tracheophyta</taxon>
        <taxon>Spermatophyta</taxon>
        <taxon>Magnoliopsida</taxon>
        <taxon>eudicotyledons</taxon>
        <taxon>Gunneridae</taxon>
        <taxon>Pentapetalae</taxon>
        <taxon>asterids</taxon>
        <taxon>lamiids</taxon>
        <taxon>Lamiales</taxon>
        <taxon>Orobanchaceae</taxon>
        <taxon>Pedicularideae</taxon>
        <taxon>Castillejinae</taxon>
        <taxon>Castilleja</taxon>
    </lineage>
</organism>
<keyword evidence="1" id="KW-0479">Metal-binding</keyword>
<reference evidence="7" key="1">
    <citation type="journal article" date="2024" name="IScience">
        <title>Strigolactones Initiate the Formation of Haustorium-like Structures in Castilleja.</title>
        <authorList>
            <person name="Buerger M."/>
            <person name="Peterson D."/>
            <person name="Chory J."/>
        </authorList>
    </citation>
    <scope>NUCLEOTIDE SEQUENCE [LARGE SCALE GENOMIC DNA]</scope>
</reference>
<dbReference type="InterPro" id="IPR052788">
    <property type="entry name" value="RING-type_E3_ligase_ATL"/>
</dbReference>
<gene>
    <name evidence="6" type="ORF">CASFOL_024569</name>
</gene>
<dbReference type="InterPro" id="IPR013083">
    <property type="entry name" value="Znf_RING/FYVE/PHD"/>
</dbReference>
<dbReference type="Pfam" id="PF13639">
    <property type="entry name" value="zf-RING_2"/>
    <property type="match status" value="1"/>
</dbReference>
<evidence type="ECO:0000256" key="3">
    <source>
        <dbReference type="ARBA" id="ARBA00022833"/>
    </source>
</evidence>
<accession>A0ABD3CS97</accession>
<evidence type="ECO:0000313" key="7">
    <source>
        <dbReference type="Proteomes" id="UP001632038"/>
    </source>
</evidence>
<dbReference type="GO" id="GO:0008270">
    <property type="term" value="F:zinc ion binding"/>
    <property type="evidence" value="ECO:0007669"/>
    <property type="project" value="UniProtKB-KW"/>
</dbReference>
<dbReference type="EMBL" id="JAVIJP010000032">
    <property type="protein sequence ID" value="KAL3631585.1"/>
    <property type="molecule type" value="Genomic_DNA"/>
</dbReference>
<dbReference type="InterPro" id="IPR001841">
    <property type="entry name" value="Znf_RING"/>
</dbReference>
<dbReference type="Gene3D" id="3.30.40.10">
    <property type="entry name" value="Zinc/RING finger domain, C3HC4 (zinc finger)"/>
    <property type="match status" value="1"/>
</dbReference>
<dbReference type="PANTHER" id="PTHR45798:SF88">
    <property type="entry name" value="RING-H2 FINGER PROTEIN ATL61-RELATED"/>
    <property type="match status" value="1"/>
</dbReference>
<keyword evidence="7" id="KW-1185">Reference proteome</keyword>
<dbReference type="SMART" id="SM00184">
    <property type="entry name" value="RING"/>
    <property type="match status" value="1"/>
</dbReference>
<sequence>MGSEFGYAYDFRLSMVSVDEINSKYKSELKDGVKTFLFEFRTNFILKKKRPENVDEEEAAEVIIDSERFDAYIHPTGNEKRDLLELSVMSSYRLSEYWMTRAEIHFLLNETLDFTRSLVSDPQYVSLNPIPVVVYVEVHTVQQKNETLNNAMDRAIRAEHLAPLYLWPQPTIVESGEMCSYRLSYLRGLTRVRVENAVDGLALMPICPICKRCGRVGSQITTLPGCGHAFHSHCVIRWIASKEKDVCPSCRRRAFPFP</sequence>
<evidence type="ECO:0000313" key="6">
    <source>
        <dbReference type="EMBL" id="KAL3631585.1"/>
    </source>
</evidence>
<evidence type="ECO:0000256" key="2">
    <source>
        <dbReference type="ARBA" id="ARBA00022771"/>
    </source>
</evidence>
<evidence type="ECO:0000259" key="5">
    <source>
        <dbReference type="PROSITE" id="PS50089"/>
    </source>
</evidence>
<dbReference type="SUPFAM" id="SSF57850">
    <property type="entry name" value="RING/U-box"/>
    <property type="match status" value="1"/>
</dbReference>
<keyword evidence="2 4" id="KW-0863">Zinc-finger</keyword>
<name>A0ABD3CS97_9LAMI</name>
<proteinExistence type="predicted"/>
<protein>
    <recommendedName>
        <fullName evidence="5">RING-type domain-containing protein</fullName>
    </recommendedName>
</protein>